<sequence>MREKEMNRQYQRELWISIAGYCIILFASVSFARSMNNGLSRTLVIISPIIPSLATLWAIVRQFQRMDTYLRLWSLENMGIAAGLTAALSLTYGFMESADFPLISMFWVWPILMGSWGGISCIRKWTEHQS</sequence>
<name>A0A850QI75_9BURK</name>
<proteinExistence type="predicted"/>
<feature type="transmembrane region" description="Helical" evidence="1">
    <location>
        <begin position="100"/>
        <end position="122"/>
    </location>
</feature>
<organism evidence="2 3">
    <name type="scientific">Undibacterium oligocarboniphilum</name>
    <dbReference type="NCBI Taxonomy" id="666702"/>
    <lineage>
        <taxon>Bacteria</taxon>
        <taxon>Pseudomonadati</taxon>
        <taxon>Pseudomonadota</taxon>
        <taxon>Betaproteobacteria</taxon>
        <taxon>Burkholderiales</taxon>
        <taxon>Oxalobacteraceae</taxon>
        <taxon>Undibacterium</taxon>
    </lineage>
</organism>
<evidence type="ECO:0000256" key="1">
    <source>
        <dbReference type="SAM" id="Phobius"/>
    </source>
</evidence>
<evidence type="ECO:0000313" key="3">
    <source>
        <dbReference type="Proteomes" id="UP000588051"/>
    </source>
</evidence>
<dbReference type="Proteomes" id="UP000588051">
    <property type="component" value="Unassembled WGS sequence"/>
</dbReference>
<feature type="transmembrane region" description="Helical" evidence="1">
    <location>
        <begin position="38"/>
        <end position="60"/>
    </location>
</feature>
<feature type="transmembrane region" description="Helical" evidence="1">
    <location>
        <begin position="72"/>
        <end position="94"/>
    </location>
</feature>
<evidence type="ECO:0000313" key="2">
    <source>
        <dbReference type="EMBL" id="NVO77103.1"/>
    </source>
</evidence>
<comment type="caution">
    <text evidence="2">The sequence shown here is derived from an EMBL/GenBank/DDBJ whole genome shotgun (WGS) entry which is preliminary data.</text>
</comment>
<gene>
    <name evidence="2" type="ORF">HV832_04580</name>
</gene>
<keyword evidence="3" id="KW-1185">Reference proteome</keyword>
<dbReference type="AlphaFoldDB" id="A0A850QI75"/>
<dbReference type="RefSeq" id="WP_176802368.1">
    <property type="nucleotide sequence ID" value="NZ_JABXYJ010000002.1"/>
</dbReference>
<keyword evidence="1" id="KW-1133">Transmembrane helix</keyword>
<reference evidence="2 3" key="1">
    <citation type="submission" date="2020-06" db="EMBL/GenBank/DDBJ databases">
        <authorList>
            <person name="Qiu C."/>
            <person name="Liu Z."/>
        </authorList>
    </citation>
    <scope>NUCLEOTIDE SEQUENCE [LARGE SCALE GENOMIC DNA]</scope>
    <source>
        <strain evidence="2 3">EM 1</strain>
    </source>
</reference>
<accession>A0A850QI75</accession>
<keyword evidence="1" id="KW-0812">Transmembrane</keyword>
<keyword evidence="1" id="KW-0472">Membrane</keyword>
<protein>
    <submittedName>
        <fullName evidence="2">Uncharacterized protein</fullName>
    </submittedName>
</protein>
<dbReference type="EMBL" id="JABXYJ010000002">
    <property type="protein sequence ID" value="NVO77103.1"/>
    <property type="molecule type" value="Genomic_DNA"/>
</dbReference>
<feature type="transmembrane region" description="Helical" evidence="1">
    <location>
        <begin position="12"/>
        <end position="32"/>
    </location>
</feature>